<sequence>MAYSQRKALEDIAKGYAESPKSKKIVKEAKENAKHNVEQIEYWRKLLNEGHNLPPICLIAIGMYDEQIHQQKEREKSGELTTIELKK</sequence>
<proteinExistence type="predicted"/>
<reference evidence="1 2" key="1">
    <citation type="submission" date="2019-06" db="EMBL/GenBank/DDBJ databases">
        <title>An operon consisting of a P-type ATPase gene and a transcriptional regular gene given the different cadmium resistance in Bacillus vietamensis 151-6 and Bacillus marisflavi 151-25.</title>
        <authorList>
            <person name="Yu X."/>
        </authorList>
    </citation>
    <scope>NUCLEOTIDE SEQUENCE [LARGE SCALE GENOMIC DNA]</scope>
    <source>
        <strain evidence="1 2">151-6</strain>
    </source>
</reference>
<dbReference type="EMBL" id="CP047394">
    <property type="protein sequence ID" value="QHE62260.1"/>
    <property type="molecule type" value="Genomic_DNA"/>
</dbReference>
<name>A0A6I6UUF5_9BACI</name>
<evidence type="ECO:0000313" key="1">
    <source>
        <dbReference type="EMBL" id="QHE62260.1"/>
    </source>
</evidence>
<organism evidence="1 2">
    <name type="scientific">Rossellomorea vietnamensis</name>
    <dbReference type="NCBI Taxonomy" id="218284"/>
    <lineage>
        <taxon>Bacteria</taxon>
        <taxon>Bacillati</taxon>
        <taxon>Bacillota</taxon>
        <taxon>Bacilli</taxon>
        <taxon>Bacillales</taxon>
        <taxon>Bacillaceae</taxon>
        <taxon>Rossellomorea</taxon>
    </lineage>
</organism>
<dbReference type="KEGG" id="bvq:FHE72_15495"/>
<dbReference type="Proteomes" id="UP000465062">
    <property type="component" value="Chromosome"/>
</dbReference>
<dbReference type="AlphaFoldDB" id="A0A6I6UUF5"/>
<gene>
    <name evidence="1" type="ORF">FHE72_15495</name>
</gene>
<accession>A0A6I6UUF5</accession>
<protein>
    <submittedName>
        <fullName evidence="1">Uncharacterized protein</fullName>
    </submittedName>
</protein>
<evidence type="ECO:0000313" key="2">
    <source>
        <dbReference type="Proteomes" id="UP000465062"/>
    </source>
</evidence>
<dbReference type="RefSeq" id="WP_159362266.1">
    <property type="nucleotide sequence ID" value="NZ_CP047394.1"/>
</dbReference>